<dbReference type="GO" id="GO:0003924">
    <property type="term" value="F:GTPase activity"/>
    <property type="evidence" value="ECO:0007669"/>
    <property type="project" value="InterPro"/>
</dbReference>
<evidence type="ECO:0000256" key="4">
    <source>
        <dbReference type="PIRSR" id="PIRSR601019-1"/>
    </source>
</evidence>
<reference evidence="7" key="1">
    <citation type="submission" date="2021-09" db="EMBL/GenBank/DDBJ databases">
        <title>The genome of Mauremys mutica provides insights into the evolution of semi-aquatic lifestyle.</title>
        <authorList>
            <person name="Gong S."/>
            <person name="Gao Y."/>
        </authorList>
    </citation>
    <scope>NUCLEOTIDE SEQUENCE</scope>
    <source>
        <strain evidence="7">MM-2020</strain>
        <tissue evidence="7">Muscle</tissue>
    </source>
</reference>
<dbReference type="GO" id="GO:0005525">
    <property type="term" value="F:GTP binding"/>
    <property type="evidence" value="ECO:0007669"/>
    <property type="project" value="UniProtKB-KW"/>
</dbReference>
<dbReference type="AlphaFoldDB" id="A0A9D3XPV0"/>
<dbReference type="GO" id="GO:0046872">
    <property type="term" value="F:metal ion binding"/>
    <property type="evidence" value="ECO:0007669"/>
    <property type="project" value="UniProtKB-KW"/>
</dbReference>
<dbReference type="PANTHER" id="PTHR10218">
    <property type="entry name" value="GTP-BINDING PROTEIN ALPHA SUBUNIT"/>
    <property type="match status" value="1"/>
</dbReference>
<feature type="compositionally biased region" description="Polar residues" evidence="6">
    <location>
        <begin position="119"/>
        <end position="136"/>
    </location>
</feature>
<evidence type="ECO:0000313" key="8">
    <source>
        <dbReference type="Proteomes" id="UP000827986"/>
    </source>
</evidence>
<evidence type="ECO:0000256" key="5">
    <source>
        <dbReference type="PIRSR" id="PIRSR601019-2"/>
    </source>
</evidence>
<dbReference type="InterPro" id="IPR001019">
    <property type="entry name" value="Gprotein_alpha_su"/>
</dbReference>
<feature type="binding site" evidence="5">
    <location>
        <position position="23"/>
    </location>
    <ligand>
        <name>Mg(2+)</name>
        <dbReference type="ChEBI" id="CHEBI:18420"/>
    </ligand>
</feature>
<proteinExistence type="predicted"/>
<dbReference type="EMBL" id="JAHDVG010000466">
    <property type="protein sequence ID" value="KAH1183351.1"/>
    <property type="molecule type" value="Genomic_DNA"/>
</dbReference>
<feature type="binding site" evidence="4">
    <location>
        <begin position="17"/>
        <end position="23"/>
    </location>
    <ligand>
        <name>GTP</name>
        <dbReference type="ChEBI" id="CHEBI:37565"/>
    </ligand>
</feature>
<dbReference type="PRINTS" id="PR00318">
    <property type="entry name" value="GPROTEINA"/>
</dbReference>
<accession>A0A9D3XPV0</accession>
<dbReference type="FunFam" id="3.40.50.300:FF:000720">
    <property type="entry name" value="Guanine nucleotide-binding protein G(k) subunit alpha"/>
    <property type="match status" value="1"/>
</dbReference>
<sequence length="136" mass="15411">MEWLVHPEFWPTPNNMLRVRLCTSGTVETHFGIKDLVFWLYDVGGQHTECWKGLGCFEDMQAVLFVASLSAYDEALSEEPVLNQLQESMKLFSSVCNTMFFQSTSLVSPSKRHHKGECRSTSCIDSGPSLSQQEEL</sequence>
<keyword evidence="1 4" id="KW-0547">Nucleotide-binding</keyword>
<dbReference type="GO" id="GO:0005737">
    <property type="term" value="C:cytoplasm"/>
    <property type="evidence" value="ECO:0007669"/>
    <property type="project" value="TreeGrafter"/>
</dbReference>
<evidence type="ECO:0000256" key="3">
    <source>
        <dbReference type="ARBA" id="ARBA00023224"/>
    </source>
</evidence>
<organism evidence="7 8">
    <name type="scientific">Mauremys mutica</name>
    <name type="common">yellowpond turtle</name>
    <dbReference type="NCBI Taxonomy" id="74926"/>
    <lineage>
        <taxon>Eukaryota</taxon>
        <taxon>Metazoa</taxon>
        <taxon>Chordata</taxon>
        <taxon>Craniata</taxon>
        <taxon>Vertebrata</taxon>
        <taxon>Euteleostomi</taxon>
        <taxon>Archelosauria</taxon>
        <taxon>Testudinata</taxon>
        <taxon>Testudines</taxon>
        <taxon>Cryptodira</taxon>
        <taxon>Durocryptodira</taxon>
        <taxon>Testudinoidea</taxon>
        <taxon>Geoemydidae</taxon>
        <taxon>Geoemydinae</taxon>
        <taxon>Mauremys</taxon>
    </lineage>
</organism>
<dbReference type="Gene3D" id="3.40.50.300">
    <property type="entry name" value="P-loop containing nucleotide triphosphate hydrolases"/>
    <property type="match status" value="1"/>
</dbReference>
<keyword evidence="8" id="KW-1185">Reference proteome</keyword>
<dbReference type="GO" id="GO:0001664">
    <property type="term" value="F:G protein-coupled receptor binding"/>
    <property type="evidence" value="ECO:0007669"/>
    <property type="project" value="TreeGrafter"/>
</dbReference>
<dbReference type="InterPro" id="IPR011025">
    <property type="entry name" value="GproteinA_insert"/>
</dbReference>
<evidence type="ECO:0000256" key="6">
    <source>
        <dbReference type="SAM" id="MobiDB-lite"/>
    </source>
</evidence>
<dbReference type="InterPro" id="IPR027417">
    <property type="entry name" value="P-loop_NTPase"/>
</dbReference>
<comment type="caution">
    <text evidence="7">The sequence shown here is derived from an EMBL/GenBank/DDBJ whole genome shotgun (WGS) entry which is preliminary data.</text>
</comment>
<evidence type="ECO:0000313" key="7">
    <source>
        <dbReference type="EMBL" id="KAH1183351.1"/>
    </source>
</evidence>
<protein>
    <submittedName>
        <fullName evidence="7">Uncharacterized protein</fullName>
    </submittedName>
</protein>
<feature type="binding site" evidence="4">
    <location>
        <begin position="42"/>
        <end position="46"/>
    </location>
    <ligand>
        <name>GTP</name>
        <dbReference type="ChEBI" id="CHEBI:37565"/>
    </ligand>
</feature>
<dbReference type="SUPFAM" id="SSF52540">
    <property type="entry name" value="P-loop containing nucleoside triphosphate hydrolases"/>
    <property type="match status" value="1"/>
</dbReference>
<dbReference type="Gene3D" id="1.10.400.10">
    <property type="entry name" value="GI Alpha 1, domain 2-like"/>
    <property type="match status" value="1"/>
</dbReference>
<dbReference type="GO" id="GO:0005834">
    <property type="term" value="C:heterotrimeric G-protein complex"/>
    <property type="evidence" value="ECO:0007669"/>
    <property type="project" value="TreeGrafter"/>
</dbReference>
<gene>
    <name evidence="7" type="ORF">KIL84_004843</name>
</gene>
<name>A0A9D3XPV0_9SAUR</name>
<dbReference type="GO" id="GO:0031683">
    <property type="term" value="F:G-protein beta/gamma-subunit complex binding"/>
    <property type="evidence" value="ECO:0007669"/>
    <property type="project" value="InterPro"/>
</dbReference>
<evidence type="ECO:0000256" key="1">
    <source>
        <dbReference type="ARBA" id="ARBA00022741"/>
    </source>
</evidence>
<feature type="region of interest" description="Disordered" evidence="6">
    <location>
        <begin position="110"/>
        <end position="136"/>
    </location>
</feature>
<keyword evidence="5" id="KW-0460">Magnesium</keyword>
<dbReference type="PANTHER" id="PTHR10218:SF231">
    <property type="entry name" value="GUANINE NUCLEOTIDE BINDING PROTEIN (G PROTEIN) ALPHA V1"/>
    <property type="match status" value="1"/>
</dbReference>
<keyword evidence="3" id="KW-0807">Transducer</keyword>
<dbReference type="GO" id="GO:0007188">
    <property type="term" value="P:adenylate cyclase-modulating G protein-coupled receptor signaling pathway"/>
    <property type="evidence" value="ECO:0007669"/>
    <property type="project" value="TreeGrafter"/>
</dbReference>
<dbReference type="Proteomes" id="UP000827986">
    <property type="component" value="Unassembled WGS sequence"/>
</dbReference>
<dbReference type="PROSITE" id="PS51882">
    <property type="entry name" value="G_ALPHA"/>
    <property type="match status" value="1"/>
</dbReference>
<dbReference type="Pfam" id="PF00503">
    <property type="entry name" value="G-alpha"/>
    <property type="match status" value="1"/>
</dbReference>
<keyword evidence="5" id="KW-0479">Metal-binding</keyword>
<keyword evidence="2 4" id="KW-0342">GTP-binding</keyword>
<evidence type="ECO:0000256" key="2">
    <source>
        <dbReference type="ARBA" id="ARBA00023134"/>
    </source>
</evidence>